<dbReference type="Proteomes" id="UP001292116">
    <property type="component" value="Unassembled WGS sequence"/>
</dbReference>
<dbReference type="Pfam" id="PF09346">
    <property type="entry name" value="SMI1_KNR4"/>
    <property type="match status" value="1"/>
</dbReference>
<gene>
    <name evidence="2" type="ORF">SOW75_24665</name>
</gene>
<feature type="domain" description="Knr4/Smi1-like" evidence="1">
    <location>
        <begin position="4"/>
        <end position="135"/>
    </location>
</feature>
<reference evidence="2 3" key="1">
    <citation type="submission" date="2023-11" db="EMBL/GenBank/DDBJ databases">
        <title>Draft genomes analysis of Pseudomonas asiatica isolated from milk, feces and farm soil of cows suffering from clinical mastitis.</title>
        <authorList>
            <person name="Rahman T."/>
            <person name="Das Z.C."/>
            <person name="Hoque M.N."/>
        </authorList>
    </citation>
    <scope>NUCLEOTIDE SEQUENCE [LARGE SCALE GENOMIC DNA]</scope>
    <source>
        <strain evidence="2 3">2F2</strain>
    </source>
</reference>
<evidence type="ECO:0000313" key="2">
    <source>
        <dbReference type="EMBL" id="MDZ5741378.1"/>
    </source>
</evidence>
<dbReference type="Gene3D" id="3.40.1580.10">
    <property type="entry name" value="SMI1/KNR4-like"/>
    <property type="match status" value="1"/>
</dbReference>
<dbReference type="RefSeq" id="WP_322492148.1">
    <property type="nucleotide sequence ID" value="NZ_JAXUBM010000040.1"/>
</dbReference>
<dbReference type="EMBL" id="JAXUBM010000040">
    <property type="protein sequence ID" value="MDZ5741378.1"/>
    <property type="molecule type" value="Genomic_DNA"/>
</dbReference>
<protein>
    <submittedName>
        <fullName evidence="2">SMI1/KNR4 family protein</fullName>
    </submittedName>
</protein>
<dbReference type="InterPro" id="IPR037883">
    <property type="entry name" value="Knr4/Smi1-like_sf"/>
</dbReference>
<organism evidence="2 3">
    <name type="scientific">Pseudomonas asiatica</name>
    <dbReference type="NCBI Taxonomy" id="2219225"/>
    <lineage>
        <taxon>Bacteria</taxon>
        <taxon>Pseudomonadati</taxon>
        <taxon>Pseudomonadota</taxon>
        <taxon>Gammaproteobacteria</taxon>
        <taxon>Pseudomonadales</taxon>
        <taxon>Pseudomonadaceae</taxon>
        <taxon>Pseudomonas</taxon>
    </lineage>
</organism>
<evidence type="ECO:0000313" key="3">
    <source>
        <dbReference type="Proteomes" id="UP001292116"/>
    </source>
</evidence>
<comment type="caution">
    <text evidence="2">The sequence shown here is derived from an EMBL/GenBank/DDBJ whole genome shotgun (WGS) entry which is preliminary data.</text>
</comment>
<proteinExistence type="predicted"/>
<evidence type="ECO:0000259" key="1">
    <source>
        <dbReference type="Pfam" id="PF09346"/>
    </source>
</evidence>
<accession>A0ABU5L5H2</accession>
<dbReference type="SUPFAM" id="SSF160631">
    <property type="entry name" value="SMI1/KNR4-like"/>
    <property type="match status" value="1"/>
</dbReference>
<sequence>MDLLETQLSAHLPDSFKRFFLKHNGGVSDKNWWVSGDGYEPIRVKRFKSIARATATDALDTKYIWACYQAMTARQVVPLTILPFATDDGGNFFCFDLVKGGVCYFTTDSYDADLTTAENHFNAYRWLAESFDDFVTGLKDESEVE</sequence>
<dbReference type="InterPro" id="IPR018958">
    <property type="entry name" value="Knr4/Smi1-like_dom"/>
</dbReference>
<keyword evidence="3" id="KW-1185">Reference proteome</keyword>
<name>A0ABU5L5H2_9PSED</name>